<accession>A0A0L0VYV2</accession>
<evidence type="ECO:0000313" key="2">
    <source>
        <dbReference type="EMBL" id="KNF04454.1"/>
    </source>
</evidence>
<reference evidence="3" key="1">
    <citation type="submission" date="2014-03" db="EMBL/GenBank/DDBJ databases">
        <title>The Genome Sequence of Puccinia striiformis f. sp. tritici PST-78.</title>
        <authorList>
            <consortium name="The Broad Institute Genome Sequencing Platform"/>
            <person name="Cuomo C."/>
            <person name="Hulbert S."/>
            <person name="Chen X."/>
            <person name="Walker B."/>
            <person name="Young S.K."/>
            <person name="Zeng Q."/>
            <person name="Gargeya S."/>
            <person name="Fitzgerald M."/>
            <person name="Haas B."/>
            <person name="Abouelleil A."/>
            <person name="Alvarado L."/>
            <person name="Arachchi H.M."/>
            <person name="Berlin A.M."/>
            <person name="Chapman S.B."/>
            <person name="Goldberg J."/>
            <person name="Griggs A."/>
            <person name="Gujja S."/>
            <person name="Hansen M."/>
            <person name="Howarth C."/>
            <person name="Imamovic A."/>
            <person name="Larimer J."/>
            <person name="McCowan C."/>
            <person name="Montmayeur A."/>
            <person name="Murphy C."/>
            <person name="Neiman D."/>
            <person name="Pearson M."/>
            <person name="Priest M."/>
            <person name="Roberts A."/>
            <person name="Saif S."/>
            <person name="Shea T."/>
            <person name="Sisk P."/>
            <person name="Sykes S."/>
            <person name="Wortman J."/>
            <person name="Nusbaum C."/>
            <person name="Birren B."/>
        </authorList>
    </citation>
    <scope>NUCLEOTIDE SEQUENCE [LARGE SCALE GENOMIC DNA]</scope>
    <source>
        <strain evidence="3">race PST-78</strain>
    </source>
</reference>
<dbReference type="AlphaFoldDB" id="A0A0L0VYV2"/>
<proteinExistence type="predicted"/>
<comment type="caution">
    <text evidence="2">The sequence shown here is derived from an EMBL/GenBank/DDBJ whole genome shotgun (WGS) entry which is preliminary data.</text>
</comment>
<feature type="transmembrane region" description="Helical" evidence="1">
    <location>
        <begin position="6"/>
        <end position="22"/>
    </location>
</feature>
<evidence type="ECO:0000256" key="1">
    <source>
        <dbReference type="SAM" id="Phobius"/>
    </source>
</evidence>
<keyword evidence="1" id="KW-0472">Membrane</keyword>
<sequence length="101" mass="11059">MVVPNWLVSVWFLMQSIIFLIFHDSVYHNASRPNVSAVFGWATSAYGAAETPSAATAVKAMEPENAARTRNQKGKSVLYAGKMTCDAKATWLGSKSNHTHE</sequence>
<dbReference type="Proteomes" id="UP000054564">
    <property type="component" value="Unassembled WGS sequence"/>
</dbReference>
<evidence type="ECO:0000313" key="3">
    <source>
        <dbReference type="Proteomes" id="UP000054564"/>
    </source>
</evidence>
<gene>
    <name evidence="2" type="ORF">PSTG_02369</name>
</gene>
<protein>
    <submittedName>
        <fullName evidence="2">Uncharacterized protein</fullName>
    </submittedName>
</protein>
<keyword evidence="1" id="KW-1133">Transmembrane helix</keyword>
<keyword evidence="1" id="KW-0812">Transmembrane</keyword>
<organism evidence="2 3">
    <name type="scientific">Puccinia striiformis f. sp. tritici PST-78</name>
    <dbReference type="NCBI Taxonomy" id="1165861"/>
    <lineage>
        <taxon>Eukaryota</taxon>
        <taxon>Fungi</taxon>
        <taxon>Dikarya</taxon>
        <taxon>Basidiomycota</taxon>
        <taxon>Pucciniomycotina</taxon>
        <taxon>Pucciniomycetes</taxon>
        <taxon>Pucciniales</taxon>
        <taxon>Pucciniaceae</taxon>
        <taxon>Puccinia</taxon>
    </lineage>
</organism>
<keyword evidence="3" id="KW-1185">Reference proteome</keyword>
<dbReference type="EMBL" id="AJIL01000012">
    <property type="protein sequence ID" value="KNF04454.1"/>
    <property type="molecule type" value="Genomic_DNA"/>
</dbReference>
<name>A0A0L0VYV2_9BASI</name>